<keyword evidence="12" id="KW-1185">Reference proteome</keyword>
<dbReference type="InterPro" id="IPR046541">
    <property type="entry name" value="DUF6606"/>
</dbReference>
<keyword evidence="3" id="KW-0645">Protease</keyword>
<evidence type="ECO:0000256" key="7">
    <source>
        <dbReference type="SAM" id="MobiDB-lite"/>
    </source>
</evidence>
<reference evidence="11" key="1">
    <citation type="submission" date="2016-12" db="EMBL/GenBank/DDBJ databases">
        <title>The genomes of Aspergillus section Nigri reveals drivers in fungal speciation.</title>
        <authorList>
            <consortium name="DOE Joint Genome Institute"/>
            <person name="Vesth T.C."/>
            <person name="Nybo J."/>
            <person name="Theobald S."/>
            <person name="Brandl J."/>
            <person name="Frisvad J.C."/>
            <person name="Nielsen K.F."/>
            <person name="Lyhne E.K."/>
            <person name="Kogle M.E."/>
            <person name="Kuo A."/>
            <person name="Riley R."/>
            <person name="Clum A."/>
            <person name="Nolan M."/>
            <person name="Lipzen A."/>
            <person name="Salamov A."/>
            <person name="Henrissat B."/>
            <person name="Wiebenga A."/>
            <person name="De Vries R.P."/>
            <person name="Grigoriev I.V."/>
            <person name="Mortensen U.H."/>
            <person name="Andersen M.R."/>
            <person name="Baker S.E."/>
        </authorList>
    </citation>
    <scope>NUCLEOTIDE SEQUENCE [LARGE SCALE GENOMIC DNA]</scope>
    <source>
        <strain evidence="11">CBS 113365</strain>
    </source>
</reference>
<comment type="catalytic activity">
    <reaction evidence="1">
        <text>Thiol-dependent hydrolysis of ester, thioester, amide, peptide and isopeptide bonds formed by the C-terminal Gly of ubiquitin (a 76-residue protein attached to proteins as an intracellular targeting signal).</text>
        <dbReference type="EC" id="3.4.19.12"/>
    </reaction>
</comment>
<dbReference type="InterPro" id="IPR022105">
    <property type="entry name" value="DUF3645"/>
</dbReference>
<dbReference type="Proteomes" id="UP000248405">
    <property type="component" value="Unassembled WGS sequence"/>
</dbReference>
<dbReference type="Pfam" id="PF12340">
    <property type="entry name" value="DUF3638"/>
    <property type="match status" value="1"/>
</dbReference>
<feature type="domain" description="DUF3638" evidence="8">
    <location>
        <begin position="2031"/>
        <end position="2254"/>
    </location>
</feature>
<evidence type="ECO:0000256" key="1">
    <source>
        <dbReference type="ARBA" id="ARBA00000707"/>
    </source>
</evidence>
<dbReference type="InterPro" id="IPR022099">
    <property type="entry name" value="DUF3638"/>
</dbReference>
<keyword evidence="4" id="KW-0833">Ubl conjugation pathway</keyword>
<protein>
    <recommendedName>
        <fullName evidence="2">ubiquitinyl hydrolase 1</fullName>
        <ecNumber evidence="2">3.4.19.12</ecNumber>
    </recommendedName>
</protein>
<evidence type="ECO:0000313" key="11">
    <source>
        <dbReference type="EMBL" id="PYH70527.1"/>
    </source>
</evidence>
<dbReference type="Pfam" id="PF20255">
    <property type="entry name" value="DUF6606"/>
    <property type="match status" value="1"/>
</dbReference>
<feature type="compositionally biased region" description="Acidic residues" evidence="7">
    <location>
        <begin position="3137"/>
        <end position="3155"/>
    </location>
</feature>
<organism evidence="11 12">
    <name type="scientific">Aspergillus vadensis (strain CBS 113365 / IMI 142717 / IBT 24658)</name>
    <dbReference type="NCBI Taxonomy" id="1448311"/>
    <lineage>
        <taxon>Eukaryota</taxon>
        <taxon>Fungi</taxon>
        <taxon>Dikarya</taxon>
        <taxon>Ascomycota</taxon>
        <taxon>Pezizomycotina</taxon>
        <taxon>Eurotiomycetes</taxon>
        <taxon>Eurotiomycetidae</taxon>
        <taxon>Eurotiales</taxon>
        <taxon>Aspergillaceae</taxon>
        <taxon>Aspergillus</taxon>
        <taxon>Aspergillus subgen. Circumdati</taxon>
    </lineage>
</organism>
<feature type="compositionally biased region" description="Basic and acidic residues" evidence="7">
    <location>
        <begin position="3156"/>
        <end position="3165"/>
    </location>
</feature>
<keyword evidence="6" id="KW-0788">Thiol protease</keyword>
<dbReference type="OrthoDB" id="3182339at2759"/>
<dbReference type="RefSeq" id="XP_025564321.1">
    <property type="nucleotide sequence ID" value="XM_025712088.1"/>
</dbReference>
<evidence type="ECO:0000256" key="4">
    <source>
        <dbReference type="ARBA" id="ARBA00022786"/>
    </source>
</evidence>
<dbReference type="InterPro" id="IPR027417">
    <property type="entry name" value="P-loop_NTPase"/>
</dbReference>
<evidence type="ECO:0000259" key="9">
    <source>
        <dbReference type="Pfam" id="PF12359"/>
    </source>
</evidence>
<dbReference type="PANTHER" id="PTHR13367:SF33">
    <property type="entry name" value="P-LOOP CONTAINING NUCLEOSIDE TRIPHOSPHATE HYDROLASE PROTEIN"/>
    <property type="match status" value="1"/>
</dbReference>
<dbReference type="Gene3D" id="3.40.50.300">
    <property type="entry name" value="P-loop containing nucleotide triphosphate hydrolases"/>
    <property type="match status" value="1"/>
</dbReference>
<feature type="region of interest" description="Disordered" evidence="7">
    <location>
        <begin position="3137"/>
        <end position="3198"/>
    </location>
</feature>
<gene>
    <name evidence="11" type="ORF">BO88DRAFT_479606</name>
</gene>
<accession>A0A319BCX6</accession>
<evidence type="ECO:0000259" key="10">
    <source>
        <dbReference type="Pfam" id="PF20255"/>
    </source>
</evidence>
<proteinExistence type="predicted"/>
<dbReference type="GO" id="GO:0006508">
    <property type="term" value="P:proteolysis"/>
    <property type="evidence" value="ECO:0007669"/>
    <property type="project" value="UniProtKB-KW"/>
</dbReference>
<name>A0A319BCX6_ASPVC</name>
<evidence type="ECO:0000256" key="6">
    <source>
        <dbReference type="ARBA" id="ARBA00022807"/>
    </source>
</evidence>
<dbReference type="SUPFAM" id="SSF52540">
    <property type="entry name" value="P-loop containing nucleoside triphosphate hydrolases"/>
    <property type="match status" value="1"/>
</dbReference>
<keyword evidence="5" id="KW-0378">Hydrolase</keyword>
<dbReference type="EC" id="3.4.19.12" evidence="2"/>
<evidence type="ECO:0000313" key="12">
    <source>
        <dbReference type="Proteomes" id="UP000248405"/>
    </source>
</evidence>
<dbReference type="Pfam" id="PF12359">
    <property type="entry name" value="DUF3645"/>
    <property type="match status" value="1"/>
</dbReference>
<feature type="compositionally biased region" description="Basic and acidic residues" evidence="7">
    <location>
        <begin position="3174"/>
        <end position="3198"/>
    </location>
</feature>
<dbReference type="GO" id="GO:0004843">
    <property type="term" value="F:cysteine-type deubiquitinase activity"/>
    <property type="evidence" value="ECO:0007669"/>
    <property type="project" value="UniProtKB-EC"/>
</dbReference>
<evidence type="ECO:0000256" key="5">
    <source>
        <dbReference type="ARBA" id="ARBA00022801"/>
    </source>
</evidence>
<dbReference type="GeneID" id="37216680"/>
<feature type="domain" description="DUF3645" evidence="9">
    <location>
        <begin position="2373"/>
        <end position="2405"/>
    </location>
</feature>
<dbReference type="PANTHER" id="PTHR13367">
    <property type="entry name" value="UBIQUITIN THIOESTERASE"/>
    <property type="match status" value="1"/>
</dbReference>
<feature type="domain" description="DUF6606" evidence="10">
    <location>
        <begin position="10"/>
        <end position="280"/>
    </location>
</feature>
<evidence type="ECO:0000259" key="8">
    <source>
        <dbReference type="Pfam" id="PF12340"/>
    </source>
</evidence>
<sequence>MSVAETLRDVFNHIAFPPKLPGKKDREPEKVERDLIIRLRSAVQTVYHVSDDASKAVWESINASLDTCSAVNQNGMVNKGALLDALGALQPGGAVIVNIGEQNAALLIRMPQNGDNVVIEAFETSPSAEQTLAASGALRWTFPGTAVSLSVENFRDPVLQASLTDFLEKASTEQLEQFAAKARKAGKEVVERRNTVDPSIITEFLIALLGVNGSHVCPPALQKRVKDDVCWDNAELPWRRSPFWLVLRVSIQRLLYLHLGSDLGRLQYKFLLCIVLAELLGNVVDRKVLEPEQWSWLNTKLCRRLAKLETEIQTSSTETRTLHAHLSRKLDPVCQQSVTVMRNAISVEWEAFKKRNQRKIPLLPICAKDTDFFLTLPNSISYLENVMRSRPGTLVNRPRTVDPFDVSSHMDKSTGDQFVSLVKKYSSIAETELDIEFRKGESPISEGKSDEVCLDVARQITCYLDVVGQSHDSDHEQLSFFILNIFELWVLMDKCATSVYPLICEYRPVFCAEQLDVLLLSRYVDLERLQKIQLYLQDRCTAASRGDMTIFSDPSPGCFADRFLGLPIGRDLVQMQRKIEKASSVARALKESELADINEEFESLTRSINNSICTQRRHPDGTHDIRGCSHCYYVRCRRRLEITIHEDYLPTDEKLYETRAIVFELRTPKVFSAYRSATWTIINRFGPMKPATHEGSPQMMLRQHKPYSVYLERSNGGLTLASSTKSHLKTHYKSKSLPASASSILRPFGLTFHYYDSDRRLWAKCKSEPLTIAHHFVLSLPPSLPFAKLYSSPSFAPSGSGPTSYEAIAAMRECPPTVTVHEFLAHQALKSGKHRRWLTILTELGSSNINLSSLDAMVLLNHLALQVGPQSQDDPFRVVHAIFKDVQFCTRLLEQIDQHVSIIAPNWREVTYMETMLTLTIQVHNLGCQTSRAEAGDLLLKIRRITLKWIDHLQTETRNALQLDVEKRGARYCVLAALLCRRTFFPQAYAREDLDSESFQCFIEATLAMQECFVLDISKFDNLMHSMLVRDIKMSVRLRPIVHAAFKLHPRSIASAIDKVWPTSATRQFAVWQSLPHPHELWVTTESRATEHTLPQIIHLHILEGHFLVDGKPLGKLPAEIRDSEELKELFGDQRLAAFPSNRPGMSYTLAINKEGCQIHLGYRSKALVIQATTKGGSVLEHIPRRIFSKGQSFDLPEPLVRDCVHWLDLGIGILEARRMPAIWIPRPANWKLNIKTRKAQRNRKSYLVDPNSSLATAIANIFLHFERPSMLTIYQPPVKELSVELKRLNLTFHVNRRKLFQCPQLGAEVDPDQDAGTFYGLQSMLVLRNVHNRSQRSIITPLGKIHYQRHGIHVLVRKENDGFYARYMIDDILGRIHGPAEPRLLYTLAQLHAHTSFIMTDPLTARTGTEEALHILESAHAQPWSPLYPGFRELLQTISYLTPSRQYYPKGLKCLQVVNWNPALTTSIQHEAYRPIVNSILSRSHKLSLFQIGGAHHQPQQATNEPHLSARAHQRRSLYERTDASCQPISITSDTPYLSRVGCFMSKRISNVREIVTILRERPPVLRTTQNLASLLGKWSSIGGFNSKFASTTIQETLSLDLSLKWGMLVRLCMECERQDVYHLMFHLGLIAYDKGVNMDVLRVLAAFFILPDLKRIELPSHPSFEGFPDDKPPDVETIITLARPFCKEYQNLAEQKLDFLKRHQSMYKKAKTERANHEKKCMAESESFALSILKEWPCSKPSATAFSGEILDVGSALEVVSPDWLRRFKNFQLSKYVQDAQTVLDAYSAPTNRCNNDELTPKPEEFWGGSRWTTKVTLHLDQDLISKPGPEMVPSSSYPMLLNEEKIANPASSPNPSIRQSYKGVREPEIAELEQIVRRITDSGYSVRSTYGQDLQLSIVALRDKDQRSMSVHATKTHYLVEMARYDAEIRNARAVVHQIYRQICDKLSAGDARHPWLQRGNIWPCITPRTILQQLRKTASTNFGPNMQQALIKYGLSIVHLQRLVRMKELFAKHDQSRLEQELSCSAHASWNYVDYPDWILLEIDGNVQIRQEQVTVALEMVSPTSGSNSVLQMNMGQGKTSVIMPMVACALADCNNLVRLLVPKALTAQTAQVLQDRLGGLVGKELMHIPFSRRTPTNMELIEEYRSLHEKISSKAGIILGVPEHALSFKLSGLQRVSDLKLAEAAEMIRTQDWIDSIGRDILDECDYTLAVKTQLIYPSGSQLAVDGNSDRWEAIMGVLGLVAQHVRDLAPAFPQSIDVIERPLCSFPLVFLLRRDAEVALTERIVQDICSGRGSILPVQSFNITEQEAIKRFISKESVDSSAVKIIKDLFREAPRACKRTYLLRGLFVHQILLLCLKKRWNVQYGLHPGRDPMAVPFQAKGVPSDYAEWGHPDVAILFTCLAFYHQGLSQEQCRRCLQAVLKSDDPATEYDRLTQTSDLPEALRHWNLINVDDQGQVAEFWHIMRSSMVMINYFLKQFVFPVHAKQFAIKLQTSGWDVPFNSIVPARGAKRNGVGLTTGFSGTNDNRRLLPLTIEQHDLPELLHTNAEVLTYLLQSRNREYRPAFSDGGRMSEAGLLLDLARSEIRVLIDAGALILEMDNLTLVKTWLEKDTKAQAAVYFGPDNKPRVWYRIGKDAPLLATPYADNLQNCLVYLDEAHTRGTDLKLPADAKGALTLGLNQTKDHTVQAAMRLRQLGTTQSIIFVAPPEVHQSILDVNQKSRNDIIDSSHVVYWLLHQTCASNAELEPLFHAQGVDFCRRMQAALEFPKFLENTEHRDKYMTVLQQPEQQTLEELYKPRICGLGDKGKRSMATSPPVTGKVAVYLEQLHHRRNQSDLMQSAITSSALEEVEQEREVAYEIEEEREVQRPQRLQAYGFPGLHPTLSQFAMTGQLQEPGTLTAASVLHESQVSLKFEMKDSNLVPHLLVSQEFTRTVKSKHKIGDEFTRPVNWLLYNTKNETAIVIIPEEAEALIPILRTCAAPSTHLITYAAPVTRRMLHFDNLDYYTIPPLSSPHSLPAWLSFELGILAGRLYFGYTEYEVITEHLQLGPEWLDASNPASRGLSNQMSFVQEWLALRRQGQDISHTPMGYICQRRPLRVDHPFFANANTKKSADHILPSSGYIAGTMEDEYYDSDEDDAGGYELVDDETFQDNHEQHGDVDEAEDDKVDEMNNKESEDGKDYQNGEERNCQLQ</sequence>
<dbReference type="EMBL" id="KZ821620">
    <property type="protein sequence ID" value="PYH70527.1"/>
    <property type="molecule type" value="Genomic_DNA"/>
</dbReference>
<dbReference type="InterPro" id="IPR051346">
    <property type="entry name" value="OTU_Deubiquitinase"/>
</dbReference>
<evidence type="ECO:0000256" key="2">
    <source>
        <dbReference type="ARBA" id="ARBA00012759"/>
    </source>
</evidence>
<evidence type="ECO:0000256" key="3">
    <source>
        <dbReference type="ARBA" id="ARBA00022670"/>
    </source>
</evidence>